<gene>
    <name evidence="2" type="primary">gldB</name>
    <name evidence="2" type="ORF">WG950_07515</name>
</gene>
<sequence>MRFFLVILAVLFSFYSCNTSNSINKIDVSNTTVNFDVKRFDVDFYTSKKENLKELKETYPYFFPEEISDSLSISKMKNKEELELFNETQLFYKDINPLKRQLTSLFKHVKYYNPKFEAPNVVTMLTNIDYDSRVIYADSLLIISLDVYLGKNHRFYNDYPTYIKANNTKNHIIVDVANEIIKRQVLPSRERSFIAKMINEGKKMYLLDFYLPNISDIEKIGYQEDKFMWIKENEEQIWAYFIEKKLLFSTDTKLNKRFIEVAPFSKFYMGQDNLSPGRAGVWLGWQIVRSYMQQNDVSLQELLEINELDLYKKSKYKPRK</sequence>
<dbReference type="Pfam" id="PF25594">
    <property type="entry name" value="GldB_lipo"/>
    <property type="match status" value="1"/>
</dbReference>
<evidence type="ECO:0000256" key="1">
    <source>
        <dbReference type="SAM" id="SignalP"/>
    </source>
</evidence>
<feature type="chain" id="PRO_5047550655" evidence="1">
    <location>
        <begin position="23"/>
        <end position="320"/>
    </location>
</feature>
<dbReference type="NCBIfam" id="TIGR03514">
    <property type="entry name" value="GldB_lipo"/>
    <property type="match status" value="1"/>
</dbReference>
<dbReference type="Proteomes" id="UP001491088">
    <property type="component" value="Chromosome"/>
</dbReference>
<dbReference type="EMBL" id="CP150496">
    <property type="protein sequence ID" value="WYW54376.1"/>
    <property type="molecule type" value="Genomic_DNA"/>
</dbReference>
<accession>A0ABZ2TMT3</accession>
<feature type="signal peptide" evidence="1">
    <location>
        <begin position="1"/>
        <end position="22"/>
    </location>
</feature>
<keyword evidence="2" id="KW-0449">Lipoprotein</keyword>
<dbReference type="RefSeq" id="WP_340931377.1">
    <property type="nucleotide sequence ID" value="NZ_CP150496.1"/>
</dbReference>
<dbReference type="InterPro" id="IPR019853">
    <property type="entry name" value="GldB-like"/>
</dbReference>
<protein>
    <submittedName>
        <fullName evidence="2">Gliding motility lipoprotein GldB</fullName>
    </submittedName>
</protein>
<evidence type="ECO:0000313" key="3">
    <source>
        <dbReference type="Proteomes" id="UP001491088"/>
    </source>
</evidence>
<name>A0ABZ2TMT3_9FLAO</name>
<keyword evidence="1" id="KW-0732">Signal</keyword>
<keyword evidence="3" id="KW-1185">Reference proteome</keyword>
<dbReference type="PROSITE" id="PS51257">
    <property type="entry name" value="PROKAR_LIPOPROTEIN"/>
    <property type="match status" value="1"/>
</dbReference>
<proteinExistence type="predicted"/>
<evidence type="ECO:0000313" key="2">
    <source>
        <dbReference type="EMBL" id="WYW54376.1"/>
    </source>
</evidence>
<reference evidence="2 3" key="1">
    <citation type="submission" date="2024-03" db="EMBL/GenBank/DDBJ databases">
        <authorList>
            <person name="Cao K."/>
        </authorList>
    </citation>
    <scope>NUCLEOTIDE SEQUENCE [LARGE SCALE GENOMIC DNA]</scope>
    <source>
        <strain evidence="2 3">MCCC 1K00696</strain>
    </source>
</reference>
<organism evidence="2 3">
    <name type="scientific">Polaribacter marinaquae</name>
    <dbReference type="NCBI Taxonomy" id="1642819"/>
    <lineage>
        <taxon>Bacteria</taxon>
        <taxon>Pseudomonadati</taxon>
        <taxon>Bacteroidota</taxon>
        <taxon>Flavobacteriia</taxon>
        <taxon>Flavobacteriales</taxon>
        <taxon>Flavobacteriaceae</taxon>
    </lineage>
</organism>